<sequence>MGYFDKRWRTNIYHASPKCIYYILLDEGKRHLECQLLMTSRTQVMYYGQSFGDNATCHVAWTTMDWYDDNGVNRLDQPAQIPDLNPKEKFWDGLDRRIKGSSNLPKLVKEFTCPLQSERKKIPLRIVIHTEYFLSIIQILVESMLRSVKAVIALGGGST</sequence>
<reference evidence="1 2" key="1">
    <citation type="submission" date="2024-04" db="EMBL/GenBank/DDBJ databases">
        <authorList>
            <person name="Rising A."/>
            <person name="Reimegard J."/>
            <person name="Sonavane S."/>
            <person name="Akerstrom W."/>
            <person name="Nylinder S."/>
            <person name="Hedman E."/>
            <person name="Kallberg Y."/>
        </authorList>
    </citation>
    <scope>NUCLEOTIDE SEQUENCE [LARGE SCALE GENOMIC DNA]</scope>
</reference>
<dbReference type="EMBL" id="CAXIEN010000064">
    <property type="protein sequence ID" value="CAL1272837.1"/>
    <property type="molecule type" value="Genomic_DNA"/>
</dbReference>
<dbReference type="InterPro" id="IPR036397">
    <property type="entry name" value="RNaseH_sf"/>
</dbReference>
<protein>
    <submittedName>
        <fullName evidence="1">Uncharacterized protein</fullName>
    </submittedName>
</protein>
<evidence type="ECO:0000313" key="1">
    <source>
        <dbReference type="EMBL" id="CAL1272837.1"/>
    </source>
</evidence>
<dbReference type="GO" id="GO:0003676">
    <property type="term" value="F:nucleic acid binding"/>
    <property type="evidence" value="ECO:0007669"/>
    <property type="project" value="InterPro"/>
</dbReference>
<gene>
    <name evidence="1" type="ORF">LARSCL_LOCUS6607</name>
</gene>
<feature type="non-terminal residue" evidence="1">
    <location>
        <position position="159"/>
    </location>
</feature>
<dbReference type="Gene3D" id="3.30.420.10">
    <property type="entry name" value="Ribonuclease H-like superfamily/Ribonuclease H"/>
    <property type="match status" value="1"/>
</dbReference>
<keyword evidence="2" id="KW-1185">Reference proteome</keyword>
<comment type="caution">
    <text evidence="1">The sequence shown here is derived from an EMBL/GenBank/DDBJ whole genome shotgun (WGS) entry which is preliminary data.</text>
</comment>
<dbReference type="Proteomes" id="UP001497382">
    <property type="component" value="Unassembled WGS sequence"/>
</dbReference>
<accession>A0AAV1ZR57</accession>
<proteinExistence type="predicted"/>
<organism evidence="1 2">
    <name type="scientific">Larinioides sclopetarius</name>
    <dbReference type="NCBI Taxonomy" id="280406"/>
    <lineage>
        <taxon>Eukaryota</taxon>
        <taxon>Metazoa</taxon>
        <taxon>Ecdysozoa</taxon>
        <taxon>Arthropoda</taxon>
        <taxon>Chelicerata</taxon>
        <taxon>Arachnida</taxon>
        <taxon>Araneae</taxon>
        <taxon>Araneomorphae</taxon>
        <taxon>Entelegynae</taxon>
        <taxon>Araneoidea</taxon>
        <taxon>Araneidae</taxon>
        <taxon>Larinioides</taxon>
    </lineage>
</organism>
<name>A0AAV1ZR57_9ARAC</name>
<evidence type="ECO:0000313" key="2">
    <source>
        <dbReference type="Proteomes" id="UP001497382"/>
    </source>
</evidence>
<dbReference type="AlphaFoldDB" id="A0AAV1ZR57"/>